<evidence type="ECO:0000313" key="1">
    <source>
        <dbReference type="EMBL" id="TDB94333.1"/>
    </source>
</evidence>
<dbReference type="AlphaFoldDB" id="A0A4R4MHW0"/>
<comment type="caution">
    <text evidence="1">The sequence shown here is derived from an EMBL/GenBank/DDBJ whole genome shotgun (WGS) entry which is preliminary data.</text>
</comment>
<name>A0A4R4MHW0_9ACTN</name>
<evidence type="ECO:0000313" key="2">
    <source>
        <dbReference type="Proteomes" id="UP000295157"/>
    </source>
</evidence>
<sequence length="174" mass="19315">MKEITEELAKVLIPEPARGEDESDHDYRARVASACEARNALVGELMMAAGASATEDPVLARLVELAAQKREIQRQIRLIMAYAREFVRPEPYRLRALAEAAGMSISTIRTVYDTDDKIAVATRIGRKDVKNTVHPVVGDQWWRLPARSTTGDADPLPVTDGTRRSRVAARALYT</sequence>
<organism evidence="1 2">
    <name type="scientific">Nonomuraea longispora</name>
    <dbReference type="NCBI Taxonomy" id="1848320"/>
    <lineage>
        <taxon>Bacteria</taxon>
        <taxon>Bacillati</taxon>
        <taxon>Actinomycetota</taxon>
        <taxon>Actinomycetes</taxon>
        <taxon>Streptosporangiales</taxon>
        <taxon>Streptosporangiaceae</taxon>
        <taxon>Nonomuraea</taxon>
    </lineage>
</organism>
<dbReference type="EMBL" id="SMJZ01000359">
    <property type="protein sequence ID" value="TDB94333.1"/>
    <property type="molecule type" value="Genomic_DNA"/>
</dbReference>
<proteinExistence type="predicted"/>
<dbReference type="OrthoDB" id="4317803at2"/>
<dbReference type="RefSeq" id="WP_132341916.1">
    <property type="nucleotide sequence ID" value="NZ_SMJZ01000359.1"/>
</dbReference>
<keyword evidence="2" id="KW-1185">Reference proteome</keyword>
<dbReference type="Proteomes" id="UP000295157">
    <property type="component" value="Unassembled WGS sequence"/>
</dbReference>
<accession>A0A4R4MHW0</accession>
<gene>
    <name evidence="1" type="ORF">E1267_42840</name>
</gene>
<protein>
    <submittedName>
        <fullName evidence="1">Uncharacterized protein</fullName>
    </submittedName>
</protein>
<reference evidence="1 2" key="1">
    <citation type="submission" date="2019-02" db="EMBL/GenBank/DDBJ databases">
        <title>Draft genome sequences of novel Actinobacteria.</title>
        <authorList>
            <person name="Sahin N."/>
            <person name="Ay H."/>
            <person name="Saygin H."/>
        </authorList>
    </citation>
    <scope>NUCLEOTIDE SEQUENCE [LARGE SCALE GENOMIC DNA]</scope>
    <source>
        <strain evidence="1 2">KC201</strain>
    </source>
</reference>